<dbReference type="Pfam" id="PF00384">
    <property type="entry name" value="Molybdopterin"/>
    <property type="match status" value="1"/>
</dbReference>
<dbReference type="SUPFAM" id="SSF50692">
    <property type="entry name" value="ADC-like"/>
    <property type="match status" value="1"/>
</dbReference>
<evidence type="ECO:0000256" key="3">
    <source>
        <dbReference type="ARBA" id="ARBA00023004"/>
    </source>
</evidence>
<dbReference type="Proteomes" id="UP000596074">
    <property type="component" value="Chromosome"/>
</dbReference>
<protein>
    <submittedName>
        <fullName evidence="6">Molybdopterin-dependent oxidoreductase</fullName>
    </submittedName>
</protein>
<dbReference type="AlphaFoldDB" id="A0A9X7UWP7"/>
<keyword evidence="4" id="KW-0411">Iron-sulfur</keyword>
<dbReference type="PANTHER" id="PTHR43742:SF2">
    <property type="entry name" value="ASSIMILATORY NITRATE REDUCTASE CATALYTIC SUBUNIT"/>
    <property type="match status" value="1"/>
</dbReference>
<organism evidence="6 7">
    <name type="scientific">Venatoribacter cucullus</name>
    <dbReference type="NCBI Taxonomy" id="2661630"/>
    <lineage>
        <taxon>Bacteria</taxon>
        <taxon>Pseudomonadati</taxon>
        <taxon>Pseudomonadota</taxon>
        <taxon>Gammaproteobacteria</taxon>
        <taxon>Oceanospirillales</taxon>
        <taxon>Oceanospirillaceae</taxon>
        <taxon>Venatoribacter</taxon>
    </lineage>
</organism>
<evidence type="ECO:0000256" key="1">
    <source>
        <dbReference type="ARBA" id="ARBA00010312"/>
    </source>
</evidence>
<dbReference type="SUPFAM" id="SSF53706">
    <property type="entry name" value="Formate dehydrogenase/DMSO reductase, domains 1-3"/>
    <property type="match status" value="1"/>
</dbReference>
<comment type="similarity">
    <text evidence="1">Belongs to the prokaryotic molybdopterin-containing oxidoreductase family.</text>
</comment>
<reference evidence="6 7" key="1">
    <citation type="submission" date="2019-11" db="EMBL/GenBank/DDBJ databases">
        <title>Venatorbacter sp. nov. a predator of Campylobacter and other Gram-negative bacteria.</title>
        <authorList>
            <person name="Saeedi A."/>
            <person name="Cummings N.J."/>
            <person name="Connerton I.F."/>
            <person name="Connerton P.L."/>
        </authorList>
    </citation>
    <scope>NUCLEOTIDE SEQUENCE [LARGE SCALE GENOMIC DNA]</scope>
    <source>
        <strain evidence="6">XL5</strain>
    </source>
</reference>
<dbReference type="RefSeq" id="WP_228344346.1">
    <property type="nucleotide sequence ID" value="NZ_CP046056.1"/>
</dbReference>
<proteinExistence type="inferred from homology"/>
<dbReference type="GO" id="GO:0051536">
    <property type="term" value="F:iron-sulfur cluster binding"/>
    <property type="evidence" value="ECO:0007669"/>
    <property type="project" value="UniProtKB-KW"/>
</dbReference>
<dbReference type="GO" id="GO:0046872">
    <property type="term" value="F:metal ion binding"/>
    <property type="evidence" value="ECO:0007669"/>
    <property type="project" value="UniProtKB-KW"/>
</dbReference>
<feature type="domain" description="4Fe-4S Mo/W bis-MGD-type" evidence="5">
    <location>
        <begin position="3"/>
        <end position="61"/>
    </location>
</feature>
<name>A0A9X7UWP7_9GAMM</name>
<gene>
    <name evidence="6" type="ORF">GJQ55_07365</name>
</gene>
<dbReference type="Pfam" id="PF04879">
    <property type="entry name" value="Molybdop_Fe4S4"/>
    <property type="match status" value="1"/>
</dbReference>
<sequence>MTIQTHKRTCSLCEATCGIEIELNPATEEILTIKGDKQDPFSRGYICPKATALQDLHNDPDRLRKPLKKTADGWQEISWTQALNEAAAGLRRVQHTHGRDAVGTYLGNPNVHNYGNLLFGPPLLRLLGTRNKFSATSVDQLPHHMTSYYLFGHQLQIPIPDIDRTDFLIILGGNPLASNGSLMTAPDIKNRLKAISARGGKILLIDPRRSETAAVAGEHWFIRPGQDVLLLLSLLHVFTHELSAQLPSLPDYIDSADLASLSAAYAPESTAARTGIQPAQVRELAAQWLAAQSAVCYGRMGVSVQQYGGLCQWLIQVLNIITGNFDRAGGAMFTRPAVDIVAVTAAQGGRGHYDRYRSRVRGLPEFGGELPVAALAEEILTPGNGQIRAMLTVAGNPLLSTPNSDQLERAFGSLEFMVSIDSYLNETTRHADLILPPASPLERDHYDIIFNALAVRNVAKYSPPLFRKPSGSYHDWEIFLQLAKRLRRGGLRQRLTDGLVQNVMGWLKPQGILNRLLKSGPYKLSLKQLQQNPQGLDLGELQPCMPQRLFTRNKRLNLTPDVFVQALQQATEELQQPLATGELLLIGRRHIRSNNSWLHNSRRLVKGPQRCTLMLNPVDAERLGIADGGEVQVQSRVGRRRVTAEITDELMPGVVSLPHGWGHDAQGIRMQEAQRVAGVNCNALTDDQHIDRLTGNAALNGVPVRVEAIV</sequence>
<dbReference type="Gene3D" id="3.40.228.10">
    <property type="entry name" value="Dimethylsulfoxide Reductase, domain 2"/>
    <property type="match status" value="1"/>
</dbReference>
<dbReference type="CDD" id="cd02782">
    <property type="entry name" value="MopB_CT_1"/>
    <property type="match status" value="1"/>
</dbReference>
<dbReference type="SMART" id="SM00926">
    <property type="entry name" value="Molybdop_Fe4S4"/>
    <property type="match status" value="1"/>
</dbReference>
<evidence type="ECO:0000256" key="2">
    <source>
        <dbReference type="ARBA" id="ARBA00022723"/>
    </source>
</evidence>
<evidence type="ECO:0000259" key="5">
    <source>
        <dbReference type="PROSITE" id="PS51669"/>
    </source>
</evidence>
<dbReference type="PROSITE" id="PS51669">
    <property type="entry name" value="4FE4S_MOW_BIS_MGD"/>
    <property type="match status" value="1"/>
</dbReference>
<dbReference type="Gene3D" id="3.40.50.740">
    <property type="match status" value="1"/>
</dbReference>
<dbReference type="InterPro" id="IPR006657">
    <property type="entry name" value="MoPterin_dinucl-bd_dom"/>
</dbReference>
<evidence type="ECO:0000256" key="4">
    <source>
        <dbReference type="ARBA" id="ARBA00023014"/>
    </source>
</evidence>
<dbReference type="InterPro" id="IPR009010">
    <property type="entry name" value="Asp_de-COase-like_dom_sf"/>
</dbReference>
<keyword evidence="2" id="KW-0479">Metal-binding</keyword>
<dbReference type="PANTHER" id="PTHR43742">
    <property type="entry name" value="TRIMETHYLAMINE-N-OXIDE REDUCTASE"/>
    <property type="match status" value="1"/>
</dbReference>
<keyword evidence="3" id="KW-0408">Iron</keyword>
<evidence type="ECO:0000313" key="6">
    <source>
        <dbReference type="EMBL" id="QQD24305.1"/>
    </source>
</evidence>
<evidence type="ECO:0000313" key="7">
    <source>
        <dbReference type="Proteomes" id="UP000596074"/>
    </source>
</evidence>
<dbReference type="KEGG" id="vcw:GJQ55_07365"/>
<accession>A0A9X7UWP7</accession>
<dbReference type="Gene3D" id="2.20.25.90">
    <property type="entry name" value="ADC-like domains"/>
    <property type="match status" value="1"/>
</dbReference>
<dbReference type="InterPro" id="IPR050612">
    <property type="entry name" value="Prok_Mopterin_Oxidored"/>
</dbReference>
<dbReference type="GO" id="GO:0043546">
    <property type="term" value="F:molybdopterin cofactor binding"/>
    <property type="evidence" value="ECO:0007669"/>
    <property type="project" value="InterPro"/>
</dbReference>
<keyword evidence="7" id="KW-1185">Reference proteome</keyword>
<dbReference type="InterPro" id="IPR006963">
    <property type="entry name" value="Mopterin_OxRdtase_4Fe-4S_dom"/>
</dbReference>
<dbReference type="InterPro" id="IPR006656">
    <property type="entry name" value="Mopterin_OxRdtase"/>
</dbReference>
<dbReference type="Pfam" id="PF01568">
    <property type="entry name" value="Molydop_binding"/>
    <property type="match status" value="1"/>
</dbReference>
<dbReference type="EMBL" id="CP046056">
    <property type="protein sequence ID" value="QQD24305.1"/>
    <property type="molecule type" value="Genomic_DNA"/>
</dbReference>
<dbReference type="Gene3D" id="2.40.40.20">
    <property type="match status" value="1"/>
</dbReference>
<dbReference type="GO" id="GO:0016491">
    <property type="term" value="F:oxidoreductase activity"/>
    <property type="evidence" value="ECO:0007669"/>
    <property type="project" value="InterPro"/>
</dbReference>